<feature type="domain" description="PSI" evidence="4">
    <location>
        <begin position="1549"/>
        <end position="1594"/>
    </location>
</feature>
<dbReference type="InterPro" id="IPR016201">
    <property type="entry name" value="PSI"/>
</dbReference>
<dbReference type="SMART" id="SM00423">
    <property type="entry name" value="PSI"/>
    <property type="match status" value="9"/>
</dbReference>
<dbReference type="SMART" id="SM00639">
    <property type="entry name" value="PSA"/>
    <property type="match status" value="23"/>
</dbReference>
<keyword evidence="1" id="KW-0325">Glycoprotein</keyword>
<feature type="domain" description="PSI" evidence="4">
    <location>
        <begin position="447"/>
        <end position="492"/>
    </location>
</feature>
<feature type="domain" description="PSI" evidence="4">
    <location>
        <begin position="26"/>
        <end position="89"/>
    </location>
</feature>
<feature type="signal peptide" evidence="3">
    <location>
        <begin position="1"/>
        <end position="17"/>
    </location>
</feature>
<feature type="domain" description="PSI" evidence="4">
    <location>
        <begin position="1218"/>
        <end position="1265"/>
    </location>
</feature>
<evidence type="ECO:0000313" key="6">
    <source>
        <dbReference type="Proteomes" id="UP000688137"/>
    </source>
</evidence>
<proteinExistence type="predicted"/>
<feature type="region of interest" description="Disordered" evidence="2">
    <location>
        <begin position="1949"/>
        <end position="1978"/>
    </location>
</feature>
<feature type="domain" description="PSI" evidence="4">
    <location>
        <begin position="1486"/>
        <end position="1530"/>
    </location>
</feature>
<comment type="caution">
    <text evidence="5">The sequence shown here is derived from an EMBL/GenBank/DDBJ whole genome shotgun (WGS) entry which is preliminary data.</text>
</comment>
<dbReference type="Pfam" id="PF01508">
    <property type="entry name" value="Paramecium_SA"/>
    <property type="match status" value="20"/>
</dbReference>
<dbReference type="OMA" id="CTAYPNV"/>
<feature type="domain" description="PSI" evidence="4">
    <location>
        <begin position="318"/>
        <end position="369"/>
    </location>
</feature>
<evidence type="ECO:0000256" key="3">
    <source>
        <dbReference type="SAM" id="SignalP"/>
    </source>
</evidence>
<evidence type="ECO:0000313" key="5">
    <source>
        <dbReference type="EMBL" id="CAD8100821.1"/>
    </source>
</evidence>
<reference evidence="5" key="1">
    <citation type="submission" date="2021-01" db="EMBL/GenBank/DDBJ databases">
        <authorList>
            <consortium name="Genoscope - CEA"/>
            <person name="William W."/>
        </authorList>
    </citation>
    <scope>NUCLEOTIDE SEQUENCE</scope>
</reference>
<organism evidence="5 6">
    <name type="scientific">Paramecium primaurelia</name>
    <dbReference type="NCBI Taxonomy" id="5886"/>
    <lineage>
        <taxon>Eukaryota</taxon>
        <taxon>Sar</taxon>
        <taxon>Alveolata</taxon>
        <taxon>Ciliophora</taxon>
        <taxon>Intramacronucleata</taxon>
        <taxon>Oligohymenophorea</taxon>
        <taxon>Peniculida</taxon>
        <taxon>Parameciidae</taxon>
        <taxon>Paramecium</taxon>
    </lineage>
</organism>
<feature type="compositionally biased region" description="Low complexity" evidence="2">
    <location>
        <begin position="1957"/>
        <end position="1978"/>
    </location>
</feature>
<dbReference type="EMBL" id="CAJJDM010000116">
    <property type="protein sequence ID" value="CAD8100821.1"/>
    <property type="molecule type" value="Genomic_DNA"/>
</dbReference>
<feature type="domain" description="PSI" evidence="4">
    <location>
        <begin position="124"/>
        <end position="170"/>
    </location>
</feature>
<gene>
    <name evidence="5" type="ORF">PPRIM_AZ9-3.1.T1130116</name>
</gene>
<sequence length="1997" mass="222667">MKIKLVIIFYLIILLEASTISNTKCKCDQILSQSDCLNPQNNCLWDSDKCITNPNPTVVVTKNITYCSSFADSICQSIVGCAWVDKECQQFAGCTAYYYSKYTECQYVSQYCSTDGFHCIDIGNCVDYKTETACFKNQKNLQCYWNVDKCQDFTECNQLPLSFQSDSECRQYLSKCTVGGQGGCVESEENCENYKMMSQCRWNKLQTQQCIWVDNKCVSLLCSNAPITYTTHQQCQQFMNQCTTQQNGGCTNIKGCSDAKIEAACIKNSNNESCIWLDNNCYDQVCFKAPTTFTTNEQCQIIAKNCITTMNGCIEQVSCSSSNNETGCIDMTDGTKCFWNGTQCVQKICSNNTSATSQAECEIYSNECTFNVSSSIGCVDKICENITQQDQCTTDAFKNNCVWKSNCFTKQCVFASKTYKTHSECEMYMIGCVLDDSGFGCMNKMLTCQAYTSEKSCYQTQSGSYCVWKNSMCVDRQCNMADSSITTTEGCQQYKIDCILNNNQSGCMNLTSNCNDRLLQQNCQFGTSPICIWNINKCVQQSCETANIIGSPNYLTIFNQQSCNQYMNNCVLNNSSNGCITKPSSCNVLNINNCFVSTQNDCIWTGGQCKEKICSNLVGSSHQDCYNQYSQCTINSSLNGCINIQKCQQYTISEQCKLNQTGGQCIWTGLQCRESGCSDSTDTNNYDTYEKCQQLNSQCTVLSKVNQQGCVNKLSNCVEYKYDYQCHSTINQVQCIWLQDQCQELQQINCSDIRLTTTYNDTNCSSVLFRCKANNLTTGCINKICTDYLYTTKVDCEMISGCTLNKDQNRCIVKKDFCSEYTSDLSQCKYSKEGECVVKGTLCLQTHVECSSLPTPSVNSDCSDKRDFCIMVVSGTNKTCNVGLCSNYIGGTISFETCQEYDYSCTINRTGTACINMANTCSASTSDNCVYSKNDHYCIWTGTVCKPIAIATEKNCSLMTDPSSTLSYEICLQLSNNYCSVNRTMNACTNLQADCSLYINLNDCYQSSRGRCIQNQQLNTGATCINMSNSIQCNQIYLGESYTYTHDICQKLKNTCTNNSTIGCQDKTCLNVDTIKTSHADCYEWLATCTINSSFNACVEMKLTCQEQNAKSCLWSQEGECIVVDNKCIKIACHLLSNNLTTHNQCQNISNKCTVANKGGCITKLQNCNSYLTQIQCKYNYVNKRCWWNPSTLNCIDFNCQEIEKIGIIEPDCPLLKSCDQYTTTSQCLVDNNNKNCYWNTTTNKCQYISCNVASLSFNSHLQCQNFDINCTVSIKLDDQQQQIIQGCQDKSNNCTDYKFEQQCITTKDNKKCAWFESTCIEMNCNTAPKTIDYSTHQDCQNYLNNCTVSSDLLGCIAMPNKCTEISNEISCIRDASGNDCFWYNSKCEIKTCSAAPPDQNTAQLCSSWLPTCTAEDTNKCKRHTCEEYEFTTDSQCKTAMSTCTTDGIKCIKRGSCSTYISEIGCTKSIKDEQCYWIGTKCTLKECQIINKEIDCNSSYNNIKCIWDQGKCRNIGECQDYNGTTHLDCQKSNISCTIGENSKCMKIKSCNEFTTQLSCIQGLDGPCKWIDKLSQCYQFTSCKSIQFKTDQECKQISPLCTTDGQSCIPITLCTETNTNGGCVSGIDGDCIKTVPTLNSSQPPICKLFSSCTDAYYLTHQDCQIANKSCTTDGLNGCINLSECNQYVNQASCKIDSIGVQLKNDLIISTGICVWNESGQCQNQNCVDLLGSSHEQCTLQLSTCTYDGTTCIIKLSCNEYKLQNICSVAYGLEGKCNWNTTLGICQMFMCSSIINGSTLQLCQQSLPSCITDGSNCINKDMCSSYITKIACSIGGTDGICVWNGQSCSLMQSCTQADQDQEACLSAKDRCAFKYATGLSTSSCYAHTCESYQKTNGKCDSFYDWNLSSKRGCQLLDGKCIEIDLNTLDQSKCFTVSDYTYTWNASKNRCQSCNGQKDTTSNQTTNKTNSTSNTSTPTSTVDDFTQNLELIMMLLIMIQ</sequence>
<accession>A0A8S1PDE9</accession>
<protein>
    <recommendedName>
        <fullName evidence="4">PSI domain-containing protein</fullName>
    </recommendedName>
</protein>
<dbReference type="Proteomes" id="UP000688137">
    <property type="component" value="Unassembled WGS sequence"/>
</dbReference>
<evidence type="ECO:0000256" key="2">
    <source>
        <dbReference type="SAM" id="MobiDB-lite"/>
    </source>
</evidence>
<keyword evidence="3" id="KW-0732">Signal</keyword>
<keyword evidence="6" id="KW-1185">Reference proteome</keyword>
<name>A0A8S1PDE9_PARPR</name>
<evidence type="ECO:0000259" key="4">
    <source>
        <dbReference type="SMART" id="SM00423"/>
    </source>
</evidence>
<evidence type="ECO:0000256" key="1">
    <source>
        <dbReference type="ARBA" id="ARBA00023180"/>
    </source>
</evidence>
<dbReference type="InterPro" id="IPR002895">
    <property type="entry name" value="Paramecium_SA"/>
</dbReference>
<feature type="domain" description="PSI" evidence="4">
    <location>
        <begin position="382"/>
        <end position="433"/>
    </location>
</feature>
<feature type="chain" id="PRO_5035801446" description="PSI domain-containing protein" evidence="3">
    <location>
        <begin position="18"/>
        <end position="1997"/>
    </location>
</feature>
<feature type="domain" description="PSI" evidence="4">
    <location>
        <begin position="1294"/>
        <end position="1341"/>
    </location>
</feature>